<dbReference type="AlphaFoldDB" id="Q17W80"/>
<dbReference type="EMBL" id="AM260522">
    <property type="protein sequence ID" value="CAK00096.1"/>
    <property type="molecule type" value="Genomic_DNA"/>
</dbReference>
<dbReference type="PANTHER" id="PTHR30325:SF0">
    <property type="entry name" value="INNER MEMBRANE ABC TRANSPORTER PERMEASE PROTEIN YEJE"/>
    <property type="match status" value="1"/>
</dbReference>
<keyword evidence="1" id="KW-0812">Transmembrane</keyword>
<evidence type="ECO:0000313" key="2">
    <source>
        <dbReference type="EMBL" id="CAK00096.1"/>
    </source>
</evidence>
<dbReference type="Proteomes" id="UP000000775">
    <property type="component" value="Chromosome"/>
</dbReference>
<name>Q17W80_HELAH</name>
<evidence type="ECO:0000313" key="3">
    <source>
        <dbReference type="Proteomes" id="UP000000775"/>
    </source>
</evidence>
<keyword evidence="1" id="KW-0472">Membrane</keyword>
<dbReference type="KEGG" id="hac:Hac_1359"/>
<dbReference type="PANTHER" id="PTHR30325">
    <property type="entry name" value="MEMBRANE COMPONENT OF ABC TRANSPORTER"/>
    <property type="match status" value="1"/>
</dbReference>
<dbReference type="HOGENOM" id="CLU_2897975_0_0_7"/>
<dbReference type="eggNOG" id="COG4239">
    <property type="taxonomic scope" value="Bacteria"/>
</dbReference>
<accession>Q17W80</accession>
<sequence>MLARLVYGYRVSLVFGILLTLFSIIIGVSLGAFQGYYGGLVGLLGQRLSEIWSTIHMLFYSL</sequence>
<protein>
    <submittedName>
        <fullName evidence="2">ABC-type oligopeptide transport, permease component oppC 3</fullName>
    </submittedName>
</protein>
<dbReference type="GO" id="GO:0042884">
    <property type="term" value="P:microcin transport"/>
    <property type="evidence" value="ECO:0007669"/>
    <property type="project" value="TreeGrafter"/>
</dbReference>
<evidence type="ECO:0000256" key="1">
    <source>
        <dbReference type="SAM" id="Phobius"/>
    </source>
</evidence>
<keyword evidence="3" id="KW-1185">Reference proteome</keyword>
<proteinExistence type="predicted"/>
<dbReference type="STRING" id="382638.Hac_1359"/>
<feature type="transmembrane region" description="Helical" evidence="1">
    <location>
        <begin position="12"/>
        <end position="37"/>
    </location>
</feature>
<gene>
    <name evidence="2" type="primary">oppC fragment 3</name>
    <name evidence="2" type="ordered locus">Hac_1359</name>
</gene>
<reference evidence="2 3" key="1">
    <citation type="journal article" date="2006" name="PLoS Genet.">
        <title>Who ate whom? Adaptive Helicobacter genomic changes that accompanied a host jump from early humans to large felines.</title>
        <authorList>
            <person name="Eppinger M."/>
            <person name="Baar C."/>
            <person name="Linz B."/>
            <person name="Raddatz G."/>
            <person name="Lanz C."/>
            <person name="Keller H."/>
            <person name="Morelli G."/>
            <person name="Gressmann H."/>
            <person name="Achtman M."/>
            <person name="Schuster S.C."/>
        </authorList>
    </citation>
    <scope>NUCLEOTIDE SEQUENCE [LARGE SCALE GENOMIC DNA]</scope>
    <source>
        <strain evidence="2 3">Sheeba</strain>
    </source>
</reference>
<keyword evidence="1" id="KW-1133">Transmembrane helix</keyword>
<organism evidence="2 3">
    <name type="scientific">Helicobacter acinonychis (strain Sheeba)</name>
    <dbReference type="NCBI Taxonomy" id="382638"/>
    <lineage>
        <taxon>Bacteria</taxon>
        <taxon>Pseudomonadati</taxon>
        <taxon>Campylobacterota</taxon>
        <taxon>Epsilonproteobacteria</taxon>
        <taxon>Campylobacterales</taxon>
        <taxon>Helicobacteraceae</taxon>
        <taxon>Helicobacter</taxon>
    </lineage>
</organism>